<name>A0AAW1WGL1_RUBAR</name>
<reference evidence="8 9" key="1">
    <citation type="journal article" date="2023" name="G3 (Bethesda)">
        <title>A chromosome-length genome assembly and annotation of blackberry (Rubus argutus, cv. 'Hillquist').</title>
        <authorList>
            <person name="Bruna T."/>
            <person name="Aryal R."/>
            <person name="Dudchenko O."/>
            <person name="Sargent D.J."/>
            <person name="Mead D."/>
            <person name="Buti M."/>
            <person name="Cavallini A."/>
            <person name="Hytonen T."/>
            <person name="Andres J."/>
            <person name="Pham M."/>
            <person name="Weisz D."/>
            <person name="Mascagni F."/>
            <person name="Usai G."/>
            <person name="Natali L."/>
            <person name="Bassil N."/>
            <person name="Fernandez G.E."/>
            <person name="Lomsadze A."/>
            <person name="Armour M."/>
            <person name="Olukolu B."/>
            <person name="Poorten T."/>
            <person name="Britton C."/>
            <person name="Davik J."/>
            <person name="Ashrafi H."/>
            <person name="Aiden E.L."/>
            <person name="Borodovsky M."/>
            <person name="Worthington M."/>
        </authorList>
    </citation>
    <scope>NUCLEOTIDE SEQUENCE [LARGE SCALE GENOMIC DNA]</scope>
    <source>
        <strain evidence="8">PI 553951</strain>
    </source>
</reference>
<gene>
    <name evidence="8" type="ORF">M0R45_031573</name>
</gene>
<dbReference type="Gene3D" id="3.30.40.10">
    <property type="entry name" value="Zinc/RING finger domain, C3HC4 (zinc finger)"/>
    <property type="match status" value="1"/>
</dbReference>
<dbReference type="PROSITE" id="PS50089">
    <property type="entry name" value="ZF_RING_2"/>
    <property type="match status" value="1"/>
</dbReference>
<dbReference type="PANTHER" id="PTHR15710">
    <property type="entry name" value="E3 UBIQUITIN-PROTEIN LIGASE PRAJA"/>
    <property type="match status" value="1"/>
</dbReference>
<evidence type="ECO:0000313" key="8">
    <source>
        <dbReference type="EMBL" id="KAK9923140.1"/>
    </source>
</evidence>
<sequence>MEEHTGDSISPREVHYLISKAEQVDLPYLRRSDLSEDYIFVRFGHCRIAGPYSRRRREVIWEPLTVVEEVEFWFHLPSLKRENREWNPDYYRRKCKRKIFSSLSFMRVPEAERPNTVSKFFQVVEEAVSAAYPIDVGVWDITLRLVDNYEDEVVPAAASSSIEGLEKVRLDSLDFATRSSPCPICLEDFEEPSGGVDQLLPRLPCLHHFHLHCIIPWLEKNHLCPVCRYPMPTN</sequence>
<evidence type="ECO:0000256" key="4">
    <source>
        <dbReference type="ARBA" id="ARBA00022771"/>
    </source>
</evidence>
<dbReference type="AlphaFoldDB" id="A0AAW1WGL1"/>
<dbReference type="InterPro" id="IPR001841">
    <property type="entry name" value="Znf_RING"/>
</dbReference>
<keyword evidence="3" id="KW-0479">Metal-binding</keyword>
<dbReference type="GO" id="GO:0005737">
    <property type="term" value="C:cytoplasm"/>
    <property type="evidence" value="ECO:0007669"/>
    <property type="project" value="TreeGrafter"/>
</dbReference>
<dbReference type="EC" id="2.3.2.27" evidence="2"/>
<dbReference type="PANTHER" id="PTHR15710:SF229">
    <property type="entry name" value="E3 UBIQUITIN-PROTEIN LIGASE RNF181-LIKE"/>
    <property type="match status" value="1"/>
</dbReference>
<dbReference type="SMART" id="SM00184">
    <property type="entry name" value="RING"/>
    <property type="match status" value="1"/>
</dbReference>
<keyword evidence="9" id="KW-1185">Reference proteome</keyword>
<dbReference type="CDD" id="cd16454">
    <property type="entry name" value="RING-H2_PA-TM-RING"/>
    <property type="match status" value="1"/>
</dbReference>
<proteinExistence type="predicted"/>
<dbReference type="EMBL" id="JBEDUW010000006">
    <property type="protein sequence ID" value="KAK9923140.1"/>
    <property type="molecule type" value="Genomic_DNA"/>
</dbReference>
<dbReference type="GO" id="GO:0061630">
    <property type="term" value="F:ubiquitin protein ligase activity"/>
    <property type="evidence" value="ECO:0007669"/>
    <property type="project" value="UniProtKB-EC"/>
</dbReference>
<evidence type="ECO:0000313" key="9">
    <source>
        <dbReference type="Proteomes" id="UP001457282"/>
    </source>
</evidence>
<evidence type="ECO:0000256" key="1">
    <source>
        <dbReference type="ARBA" id="ARBA00000900"/>
    </source>
</evidence>
<dbReference type="Pfam" id="PF13639">
    <property type="entry name" value="zf-RING_2"/>
    <property type="match status" value="1"/>
</dbReference>
<accession>A0AAW1WGL1</accession>
<comment type="catalytic activity">
    <reaction evidence="1">
        <text>S-ubiquitinyl-[E2 ubiquitin-conjugating enzyme]-L-cysteine + [acceptor protein]-L-lysine = [E2 ubiquitin-conjugating enzyme]-L-cysteine + N(6)-ubiquitinyl-[acceptor protein]-L-lysine.</text>
        <dbReference type="EC" id="2.3.2.27"/>
    </reaction>
</comment>
<protein>
    <recommendedName>
        <fullName evidence="2">RING-type E3 ubiquitin transferase</fullName>
        <ecNumber evidence="2">2.3.2.27</ecNumber>
    </recommendedName>
</protein>
<feature type="domain" description="RING-type" evidence="7">
    <location>
        <begin position="182"/>
        <end position="228"/>
    </location>
</feature>
<dbReference type="GO" id="GO:0016567">
    <property type="term" value="P:protein ubiquitination"/>
    <property type="evidence" value="ECO:0007669"/>
    <property type="project" value="TreeGrafter"/>
</dbReference>
<organism evidence="8 9">
    <name type="scientific">Rubus argutus</name>
    <name type="common">Southern blackberry</name>
    <dbReference type="NCBI Taxonomy" id="59490"/>
    <lineage>
        <taxon>Eukaryota</taxon>
        <taxon>Viridiplantae</taxon>
        <taxon>Streptophyta</taxon>
        <taxon>Embryophyta</taxon>
        <taxon>Tracheophyta</taxon>
        <taxon>Spermatophyta</taxon>
        <taxon>Magnoliopsida</taxon>
        <taxon>eudicotyledons</taxon>
        <taxon>Gunneridae</taxon>
        <taxon>Pentapetalae</taxon>
        <taxon>rosids</taxon>
        <taxon>fabids</taxon>
        <taxon>Rosales</taxon>
        <taxon>Rosaceae</taxon>
        <taxon>Rosoideae</taxon>
        <taxon>Rosoideae incertae sedis</taxon>
        <taxon>Rubus</taxon>
    </lineage>
</organism>
<keyword evidence="5" id="KW-0862">Zinc</keyword>
<keyword evidence="4 6" id="KW-0863">Zinc-finger</keyword>
<comment type="caution">
    <text evidence="8">The sequence shown here is derived from an EMBL/GenBank/DDBJ whole genome shotgun (WGS) entry which is preliminary data.</text>
</comment>
<evidence type="ECO:0000259" key="7">
    <source>
        <dbReference type="PROSITE" id="PS50089"/>
    </source>
</evidence>
<dbReference type="Proteomes" id="UP001457282">
    <property type="component" value="Unassembled WGS sequence"/>
</dbReference>
<dbReference type="InterPro" id="IPR013083">
    <property type="entry name" value="Znf_RING/FYVE/PHD"/>
</dbReference>
<evidence type="ECO:0000256" key="6">
    <source>
        <dbReference type="PROSITE-ProRule" id="PRU00175"/>
    </source>
</evidence>
<evidence type="ECO:0000256" key="5">
    <source>
        <dbReference type="ARBA" id="ARBA00022833"/>
    </source>
</evidence>
<dbReference type="SUPFAM" id="SSF57850">
    <property type="entry name" value="RING/U-box"/>
    <property type="match status" value="1"/>
</dbReference>
<dbReference type="GO" id="GO:0008270">
    <property type="term" value="F:zinc ion binding"/>
    <property type="evidence" value="ECO:0007669"/>
    <property type="project" value="UniProtKB-KW"/>
</dbReference>
<evidence type="ECO:0000256" key="2">
    <source>
        <dbReference type="ARBA" id="ARBA00012483"/>
    </source>
</evidence>
<evidence type="ECO:0000256" key="3">
    <source>
        <dbReference type="ARBA" id="ARBA00022723"/>
    </source>
</evidence>